<feature type="binding site" evidence="8">
    <location>
        <position position="259"/>
    </location>
    <ligand>
        <name>Mg(2+)</name>
        <dbReference type="ChEBI" id="CHEBI:18420"/>
    </ligand>
</feature>
<feature type="binding site" evidence="8">
    <location>
        <position position="123"/>
    </location>
    <ligand>
        <name>ATP</name>
        <dbReference type="ChEBI" id="CHEBI:30616"/>
    </ligand>
</feature>
<feature type="binding site" evidence="8">
    <location>
        <position position="180"/>
    </location>
    <ligand>
        <name>ATP</name>
        <dbReference type="ChEBI" id="CHEBI:30616"/>
    </ligand>
</feature>
<dbReference type="AlphaFoldDB" id="A0A6J4M273"/>
<evidence type="ECO:0000256" key="3">
    <source>
        <dbReference type="ARBA" id="ARBA00022695"/>
    </source>
</evidence>
<reference evidence="9" key="1">
    <citation type="submission" date="2020-02" db="EMBL/GenBank/DDBJ databases">
        <authorList>
            <person name="Meier V. D."/>
        </authorList>
    </citation>
    <scope>NUCLEOTIDE SEQUENCE</scope>
    <source>
        <strain evidence="9">AVDCRST_MAG68</strain>
    </source>
</reference>
<comment type="catalytic activity">
    <reaction evidence="8">
        <text>L-seryl-[protein] + UTP = O-(5'-uridylyl)-L-seryl-[protein] + diphosphate</text>
        <dbReference type="Rhea" id="RHEA:64604"/>
        <dbReference type="Rhea" id="RHEA-COMP:9863"/>
        <dbReference type="Rhea" id="RHEA-COMP:16635"/>
        <dbReference type="ChEBI" id="CHEBI:29999"/>
        <dbReference type="ChEBI" id="CHEBI:33019"/>
        <dbReference type="ChEBI" id="CHEBI:46398"/>
        <dbReference type="ChEBI" id="CHEBI:156051"/>
    </reaction>
</comment>
<keyword evidence="3 8" id="KW-0548">Nucleotidyltransferase</keyword>
<proteinExistence type="inferred from homology"/>
<dbReference type="PANTHER" id="PTHR32057">
    <property type="entry name" value="PROTEIN ADENYLYLTRANSFERASE SELO, MITOCHONDRIAL"/>
    <property type="match status" value="1"/>
</dbReference>
<feature type="binding site" evidence="8">
    <location>
        <position position="89"/>
    </location>
    <ligand>
        <name>ATP</name>
        <dbReference type="ChEBI" id="CHEBI:30616"/>
    </ligand>
</feature>
<evidence type="ECO:0000256" key="1">
    <source>
        <dbReference type="ARBA" id="ARBA00009747"/>
    </source>
</evidence>
<comment type="similarity">
    <text evidence="1 8">Belongs to the SELO family.</text>
</comment>
<dbReference type="EMBL" id="CADCTW010000161">
    <property type="protein sequence ID" value="CAA9346833.1"/>
    <property type="molecule type" value="Genomic_DNA"/>
</dbReference>
<organism evidence="9">
    <name type="scientific">uncultured Gemmatimonadota bacterium</name>
    <dbReference type="NCBI Taxonomy" id="203437"/>
    <lineage>
        <taxon>Bacteria</taxon>
        <taxon>Pseudomonadati</taxon>
        <taxon>Gemmatimonadota</taxon>
        <taxon>environmental samples</taxon>
    </lineage>
</organism>
<evidence type="ECO:0000256" key="7">
    <source>
        <dbReference type="ARBA" id="ARBA00022842"/>
    </source>
</evidence>
<dbReference type="GO" id="GO:0000287">
    <property type="term" value="F:magnesium ion binding"/>
    <property type="evidence" value="ECO:0007669"/>
    <property type="project" value="UniProtKB-UniRule"/>
</dbReference>
<dbReference type="PANTHER" id="PTHR32057:SF14">
    <property type="entry name" value="PROTEIN ADENYLYLTRANSFERASE SELO, MITOCHONDRIAL"/>
    <property type="match status" value="1"/>
</dbReference>
<evidence type="ECO:0000313" key="9">
    <source>
        <dbReference type="EMBL" id="CAA9346833.1"/>
    </source>
</evidence>
<keyword evidence="2 8" id="KW-0808">Transferase</keyword>
<feature type="binding site" evidence="8">
    <location>
        <position position="122"/>
    </location>
    <ligand>
        <name>ATP</name>
        <dbReference type="ChEBI" id="CHEBI:30616"/>
    </ligand>
</feature>
<keyword evidence="7 8" id="KW-0460">Magnesium</keyword>
<dbReference type="NCBIfam" id="NF000658">
    <property type="entry name" value="PRK00029.1"/>
    <property type="match status" value="1"/>
</dbReference>
<feature type="binding site" evidence="8">
    <location>
        <position position="87"/>
    </location>
    <ligand>
        <name>ATP</name>
        <dbReference type="ChEBI" id="CHEBI:30616"/>
    </ligand>
</feature>
<dbReference type="GO" id="GO:0070733">
    <property type="term" value="F:AMPylase activity"/>
    <property type="evidence" value="ECO:0007669"/>
    <property type="project" value="UniProtKB-EC"/>
</dbReference>
<dbReference type="GO" id="GO:0005524">
    <property type="term" value="F:ATP binding"/>
    <property type="evidence" value="ECO:0007669"/>
    <property type="project" value="UniProtKB-UniRule"/>
</dbReference>
<evidence type="ECO:0000256" key="8">
    <source>
        <dbReference type="HAMAP-Rule" id="MF_00692"/>
    </source>
</evidence>
<sequence>MVRPPFDNSYARLPDRFFARVVPTPVPAPRLIRVNAPLAADLGLDPEWLAGEEGVQVLAGNRVLETSEPIATAYAGHQFGNFVPQLGDGRAILLGELVDRRGIRRDVQLKGAGRTPYSRGGDGRAAVGPVLREYLVSETMHALGIPTTRALAAVTTGDQVRRDTMLPGAVLARVASSHIRVGTFQFFASRGDVEGVRTLADHVIARHYPDAAQAERPYRALLESVIRAQAELIAQWLLVGFIHGVMNTDNSSVAGETIDYGPCAFMDEYDPQAVFSSIDSYGRYAYSNQPAIAEWNLVRLAECLLPLLADDTKAGAAEANEALDLFAPAFERAYQAGLRRKLGLLTERDGDIELAQGLLLAMATNMADFTNTFRRLSEDDPSVRSLFTDPAAFDEWAARWRQRLEEEQSDPAARRAAMLAANPAFIPRNHRVEAVIRAAVDRDDFAPFEELLAVLSRPFDSQPGFEHYQDPPAAHERVHATFCGT</sequence>
<keyword evidence="8" id="KW-0464">Manganese</keyword>
<evidence type="ECO:0000256" key="2">
    <source>
        <dbReference type="ARBA" id="ARBA00022679"/>
    </source>
</evidence>
<feature type="active site" description="Proton acceptor" evidence="8">
    <location>
        <position position="249"/>
    </location>
</feature>
<gene>
    <name evidence="8" type="primary">ydiU</name>
    <name evidence="8" type="synonym">selO</name>
    <name evidence="9" type="ORF">AVDCRST_MAG68-3971</name>
</gene>
<feature type="binding site" evidence="8">
    <location>
        <position position="250"/>
    </location>
    <ligand>
        <name>Mg(2+)</name>
        <dbReference type="ChEBI" id="CHEBI:18420"/>
    </ligand>
</feature>
<comment type="cofactor">
    <cofactor evidence="8">
        <name>Mg(2+)</name>
        <dbReference type="ChEBI" id="CHEBI:18420"/>
    </cofactor>
    <cofactor evidence="8">
        <name>Mn(2+)</name>
        <dbReference type="ChEBI" id="CHEBI:29035"/>
    </cofactor>
</comment>
<comment type="catalytic activity">
    <reaction evidence="8">
        <text>L-tyrosyl-[protein] + UTP = O-(5'-uridylyl)-L-tyrosyl-[protein] + diphosphate</text>
        <dbReference type="Rhea" id="RHEA:83887"/>
        <dbReference type="Rhea" id="RHEA-COMP:10136"/>
        <dbReference type="Rhea" id="RHEA-COMP:20238"/>
        <dbReference type="ChEBI" id="CHEBI:33019"/>
        <dbReference type="ChEBI" id="CHEBI:46398"/>
        <dbReference type="ChEBI" id="CHEBI:46858"/>
        <dbReference type="ChEBI" id="CHEBI:90602"/>
    </reaction>
</comment>
<feature type="binding site" evidence="8">
    <location>
        <position position="173"/>
    </location>
    <ligand>
        <name>ATP</name>
        <dbReference type="ChEBI" id="CHEBI:30616"/>
    </ligand>
</feature>
<feature type="binding site" evidence="8">
    <location>
        <position position="259"/>
    </location>
    <ligand>
        <name>ATP</name>
        <dbReference type="ChEBI" id="CHEBI:30616"/>
    </ligand>
</feature>
<comment type="catalytic activity">
    <reaction evidence="8">
        <text>L-tyrosyl-[protein] + ATP = O-(5'-adenylyl)-L-tyrosyl-[protein] + diphosphate</text>
        <dbReference type="Rhea" id="RHEA:54288"/>
        <dbReference type="Rhea" id="RHEA-COMP:10136"/>
        <dbReference type="Rhea" id="RHEA-COMP:13846"/>
        <dbReference type="ChEBI" id="CHEBI:30616"/>
        <dbReference type="ChEBI" id="CHEBI:33019"/>
        <dbReference type="ChEBI" id="CHEBI:46858"/>
        <dbReference type="ChEBI" id="CHEBI:83624"/>
        <dbReference type="EC" id="2.7.7.108"/>
    </reaction>
</comment>
<name>A0A6J4M273_9BACT</name>
<evidence type="ECO:0000256" key="6">
    <source>
        <dbReference type="ARBA" id="ARBA00022840"/>
    </source>
</evidence>
<feature type="binding site" evidence="8">
    <location>
        <position position="90"/>
    </location>
    <ligand>
        <name>ATP</name>
        <dbReference type="ChEBI" id="CHEBI:30616"/>
    </ligand>
</feature>
<evidence type="ECO:0000256" key="5">
    <source>
        <dbReference type="ARBA" id="ARBA00022741"/>
    </source>
</evidence>
<dbReference type="Pfam" id="PF02696">
    <property type="entry name" value="SelO"/>
    <property type="match status" value="1"/>
</dbReference>
<accession>A0A6J4M273</accession>
<dbReference type="InterPro" id="IPR003846">
    <property type="entry name" value="SelO"/>
</dbReference>
<feature type="binding site" evidence="8">
    <location>
        <position position="110"/>
    </location>
    <ligand>
        <name>ATP</name>
        <dbReference type="ChEBI" id="CHEBI:30616"/>
    </ligand>
</feature>
<keyword evidence="5 8" id="KW-0547">Nucleotide-binding</keyword>
<dbReference type="HAMAP" id="MF_00692">
    <property type="entry name" value="SelO"/>
    <property type="match status" value="1"/>
</dbReference>
<protein>
    <recommendedName>
        <fullName evidence="8">Protein nucleotidyltransferase YdiU</fullName>
        <ecNumber evidence="8">2.7.7.-</ecNumber>
    </recommendedName>
    <alternativeName>
        <fullName evidence="8">Protein adenylyltransferase YdiU</fullName>
        <ecNumber evidence="8">2.7.7.108</ecNumber>
    </alternativeName>
    <alternativeName>
        <fullName evidence="8">Protein uridylyltransferase YdiU</fullName>
        <ecNumber evidence="8">2.7.7.-</ecNumber>
    </alternativeName>
</protein>
<comment type="catalytic activity">
    <reaction evidence="8">
        <text>L-histidyl-[protein] + UTP = N(tele)-(5'-uridylyl)-L-histidyl-[protein] + diphosphate</text>
        <dbReference type="Rhea" id="RHEA:83891"/>
        <dbReference type="Rhea" id="RHEA-COMP:9745"/>
        <dbReference type="Rhea" id="RHEA-COMP:20239"/>
        <dbReference type="ChEBI" id="CHEBI:29979"/>
        <dbReference type="ChEBI" id="CHEBI:33019"/>
        <dbReference type="ChEBI" id="CHEBI:46398"/>
        <dbReference type="ChEBI" id="CHEBI:233474"/>
    </reaction>
</comment>
<keyword evidence="4 8" id="KW-0479">Metal-binding</keyword>
<dbReference type="EC" id="2.7.7.108" evidence="8"/>
<dbReference type="EC" id="2.7.7.-" evidence="8"/>
<comment type="catalytic activity">
    <reaction evidence="8">
        <text>L-threonyl-[protein] + ATP = 3-O-(5'-adenylyl)-L-threonyl-[protein] + diphosphate</text>
        <dbReference type="Rhea" id="RHEA:54292"/>
        <dbReference type="Rhea" id="RHEA-COMP:11060"/>
        <dbReference type="Rhea" id="RHEA-COMP:13847"/>
        <dbReference type="ChEBI" id="CHEBI:30013"/>
        <dbReference type="ChEBI" id="CHEBI:30616"/>
        <dbReference type="ChEBI" id="CHEBI:33019"/>
        <dbReference type="ChEBI" id="CHEBI:138113"/>
        <dbReference type="EC" id="2.7.7.108"/>
    </reaction>
</comment>
<evidence type="ECO:0000256" key="4">
    <source>
        <dbReference type="ARBA" id="ARBA00022723"/>
    </source>
</evidence>
<comment type="catalytic activity">
    <reaction evidence="8">
        <text>L-seryl-[protein] + ATP = 3-O-(5'-adenylyl)-L-seryl-[protein] + diphosphate</text>
        <dbReference type="Rhea" id="RHEA:58120"/>
        <dbReference type="Rhea" id="RHEA-COMP:9863"/>
        <dbReference type="Rhea" id="RHEA-COMP:15073"/>
        <dbReference type="ChEBI" id="CHEBI:29999"/>
        <dbReference type="ChEBI" id="CHEBI:30616"/>
        <dbReference type="ChEBI" id="CHEBI:33019"/>
        <dbReference type="ChEBI" id="CHEBI:142516"/>
        <dbReference type="EC" id="2.7.7.108"/>
    </reaction>
</comment>
<comment type="function">
    <text evidence="8">Nucleotidyltransferase involved in the post-translational modification of proteins. It can catalyze the addition of adenosine monophosphate (AMP) or uridine monophosphate (UMP) to a protein, resulting in modifications known as AMPylation and UMPylation.</text>
</comment>
<dbReference type="GO" id="GO:0030145">
    <property type="term" value="F:manganese ion binding"/>
    <property type="evidence" value="ECO:0007669"/>
    <property type="project" value="UniProtKB-UniRule"/>
</dbReference>
<keyword evidence="6 8" id="KW-0067">ATP-binding</keyword>